<reference evidence="5 6" key="1">
    <citation type="journal article" date="2015" name="Biotechnol. Bioeng.">
        <title>Genome sequence and phenotypic characterization of Caulobacter segnis.</title>
        <authorList>
            <person name="Patel S."/>
            <person name="Fletcher B."/>
            <person name="Scott D.C."/>
            <person name="Ely B."/>
        </authorList>
    </citation>
    <scope>NUCLEOTIDE SEQUENCE [LARGE SCALE GENOMIC DNA]</scope>
    <source>
        <strain evidence="5 6">TK0059</strain>
    </source>
</reference>
<dbReference type="EMBL" id="CP027850">
    <property type="protein sequence ID" value="AVQ04149.1"/>
    <property type="molecule type" value="Genomic_DNA"/>
</dbReference>
<feature type="domain" description="Multidrug resistance protein MdtA-like barrel-sandwich hybrid" evidence="3">
    <location>
        <begin position="48"/>
        <end position="244"/>
    </location>
</feature>
<dbReference type="Pfam" id="PF25963">
    <property type="entry name" value="Beta-barrel_AAEA"/>
    <property type="match status" value="1"/>
</dbReference>
<dbReference type="Proteomes" id="UP000240527">
    <property type="component" value="Chromosome"/>
</dbReference>
<protein>
    <submittedName>
        <fullName evidence="5">HlyD family secretion protein</fullName>
    </submittedName>
</protein>
<dbReference type="PANTHER" id="PTHR30386:SF24">
    <property type="entry name" value="MULTIDRUG RESISTANCE EFFLUX PUMP"/>
    <property type="match status" value="1"/>
</dbReference>
<sequence length="367" mass="38239">MATPQNKKLVPMIVGGIVGIAVVVGGTLWFLDKQRFESTDNAFVQADTVQISPQVSGYVAEVLVADNQRVEAGQVLAKIDPSTFQAIVDQAIANANAADAAVRAIDDKNSLEQAMIAQRAAGVTSARADAGRATADLERYNALAAQGWVSQQKVQTERAAATQTAASVASAQAALEAERRAAQSLGSAKDQAIAQAAAAHAAVEQAKLNLERTVIRAPAAGVVGARSVRPGQLVQPGVALMSVVPLGQAYVVANFKETQVARIRVGQPVEIKADAFGKEKIVGKIDSFAPATGQEFALIPVENAVGNFTKITQRLPVKIAVDRSQLGAALRPGLSVEVKVDVRDRSGPSFAEAGQATPQVARQGVAR</sequence>
<feature type="transmembrane region" description="Helical" evidence="2">
    <location>
        <begin position="12"/>
        <end position="31"/>
    </location>
</feature>
<accession>A0ABM6TLL6</accession>
<dbReference type="Gene3D" id="1.10.287.470">
    <property type="entry name" value="Helix hairpin bin"/>
    <property type="match status" value="1"/>
</dbReference>
<dbReference type="RefSeq" id="WP_013081216.1">
    <property type="nucleotide sequence ID" value="NZ_CP027850.1"/>
</dbReference>
<dbReference type="Gene3D" id="2.40.50.100">
    <property type="match status" value="1"/>
</dbReference>
<dbReference type="PRINTS" id="PR01490">
    <property type="entry name" value="RTXTOXIND"/>
</dbReference>
<keyword evidence="2" id="KW-1133">Transmembrane helix</keyword>
<dbReference type="InterPro" id="IPR058625">
    <property type="entry name" value="MdtA-like_BSH"/>
</dbReference>
<dbReference type="Gene3D" id="2.40.30.170">
    <property type="match status" value="1"/>
</dbReference>
<dbReference type="InterPro" id="IPR058634">
    <property type="entry name" value="AaeA-lik-b-barrel"/>
</dbReference>
<organism evidence="5 6">
    <name type="scientific">Caulobacter segnis</name>
    <dbReference type="NCBI Taxonomy" id="88688"/>
    <lineage>
        <taxon>Bacteria</taxon>
        <taxon>Pseudomonadati</taxon>
        <taxon>Pseudomonadota</taxon>
        <taxon>Alphaproteobacteria</taxon>
        <taxon>Caulobacterales</taxon>
        <taxon>Caulobacteraceae</taxon>
        <taxon>Caulobacter</taxon>
    </lineage>
</organism>
<keyword evidence="2" id="KW-0812">Transmembrane</keyword>
<evidence type="ECO:0000313" key="6">
    <source>
        <dbReference type="Proteomes" id="UP000240527"/>
    </source>
</evidence>
<evidence type="ECO:0000313" key="5">
    <source>
        <dbReference type="EMBL" id="AVQ04149.1"/>
    </source>
</evidence>
<dbReference type="InterPro" id="IPR050739">
    <property type="entry name" value="MFP"/>
</dbReference>
<evidence type="ECO:0000259" key="4">
    <source>
        <dbReference type="Pfam" id="PF25963"/>
    </source>
</evidence>
<gene>
    <name evidence="5" type="ORF">B7G68_21260</name>
</gene>
<dbReference type="Pfam" id="PF25917">
    <property type="entry name" value="BSH_RND"/>
    <property type="match status" value="1"/>
</dbReference>
<dbReference type="PANTHER" id="PTHR30386">
    <property type="entry name" value="MEMBRANE FUSION SUBUNIT OF EMRAB-TOLC MULTIDRUG EFFLUX PUMP"/>
    <property type="match status" value="1"/>
</dbReference>
<proteinExistence type="predicted"/>
<name>A0ABM6TLL6_9CAUL</name>
<keyword evidence="2" id="KW-0472">Membrane</keyword>
<keyword evidence="6" id="KW-1185">Reference proteome</keyword>
<evidence type="ECO:0000259" key="3">
    <source>
        <dbReference type="Pfam" id="PF25917"/>
    </source>
</evidence>
<evidence type="ECO:0000256" key="2">
    <source>
        <dbReference type="SAM" id="Phobius"/>
    </source>
</evidence>
<dbReference type="SUPFAM" id="SSF111369">
    <property type="entry name" value="HlyD-like secretion proteins"/>
    <property type="match status" value="2"/>
</dbReference>
<evidence type="ECO:0000256" key="1">
    <source>
        <dbReference type="SAM" id="MobiDB-lite"/>
    </source>
</evidence>
<feature type="domain" description="p-hydroxybenzoic acid efflux pump subunit AaeA-like beta-barrel" evidence="4">
    <location>
        <begin position="250"/>
        <end position="340"/>
    </location>
</feature>
<feature type="region of interest" description="Disordered" evidence="1">
    <location>
        <begin position="347"/>
        <end position="367"/>
    </location>
</feature>